<dbReference type="InterPro" id="IPR020575">
    <property type="entry name" value="Hsp90_N"/>
</dbReference>
<dbReference type="InterPro" id="IPR058210">
    <property type="entry name" value="SACS/Nov_dom"/>
</dbReference>
<reference evidence="2" key="1">
    <citation type="submission" date="2021-02" db="EMBL/GenBank/DDBJ databases">
        <authorList>
            <person name="Nowell W R."/>
        </authorList>
    </citation>
    <scope>NUCLEOTIDE SEQUENCE</scope>
</reference>
<feature type="domain" description="Sacsin/Nov" evidence="1">
    <location>
        <begin position="31"/>
        <end position="163"/>
    </location>
</feature>
<dbReference type="Pfam" id="PF25794">
    <property type="entry name" value="SACS"/>
    <property type="match status" value="1"/>
</dbReference>
<dbReference type="PANTHER" id="PTHR47839:SF1">
    <property type="entry name" value="DOMAIN PROTEIN, PUTATIVE (AFU_ORTHOLOGUE AFUA_6G04830)-RELATED"/>
    <property type="match status" value="1"/>
</dbReference>
<dbReference type="EMBL" id="CAJOBJ010028821">
    <property type="protein sequence ID" value="CAF4261059.1"/>
    <property type="molecule type" value="Genomic_DNA"/>
</dbReference>
<organism evidence="2 4">
    <name type="scientific">Rotaria magnacalcarata</name>
    <dbReference type="NCBI Taxonomy" id="392030"/>
    <lineage>
        <taxon>Eukaryota</taxon>
        <taxon>Metazoa</taxon>
        <taxon>Spiralia</taxon>
        <taxon>Gnathifera</taxon>
        <taxon>Rotifera</taxon>
        <taxon>Eurotatoria</taxon>
        <taxon>Bdelloidea</taxon>
        <taxon>Philodinida</taxon>
        <taxon>Philodinidae</taxon>
        <taxon>Rotaria</taxon>
    </lineage>
</organism>
<name>A0A814XIM9_9BILA</name>
<dbReference type="PRINTS" id="PR00775">
    <property type="entry name" value="HEATSHOCK90"/>
</dbReference>
<proteinExistence type="predicted"/>
<dbReference type="SUPFAM" id="SSF55874">
    <property type="entry name" value="ATPase domain of HSP90 chaperone/DNA topoisomerase II/histidine kinase"/>
    <property type="match status" value="1"/>
</dbReference>
<sequence>MGEFTLLDHLRSMAQQNGNEQRVQVNQRLLIDKMLARYSSDFVVFRELIQNSDDAKATSFHFEITCEPLRPPATSAKTKITLPSKELTAQNESLLMSNTVLKFHNSRITQLRMVNNGNTNVDSVGQFGVGFFTVFSYCDEPIITSGNEYMAFVWRDDISLTTYRCQLPIEQQSNQTSIILKMKTEYILITEANTDSSENRVKLAKNTAKDTTKKETVPSIDFNQLKTYLAKVLSFTKYINEISVKINGDTVFQIKKTKVLIPPAQGKAQFKKQSSVHSILNLNRFEESEQTFSITNGPSLTLRHVAVDAAVTINEKLHSQIQRTMKKRLPSNIQIQILYASNDLIASRRSRTPPIDSDPNAEILNSLIPLKFENGRVSPSGLIFVSLGTHQTTGLGMHAFSHLIPTIERENIDLQDAYISIWNTELLMSIGQIARLIYDRTMLADFNKSQKLIDDYEISLTSYSFQSSVPDGKIGMYLFLMQSSPGNLLQSDTTR</sequence>
<dbReference type="Gene3D" id="3.30.565.10">
    <property type="entry name" value="Histidine kinase-like ATPase, C-terminal domain"/>
    <property type="match status" value="1"/>
</dbReference>
<dbReference type="Proteomes" id="UP000663834">
    <property type="component" value="Unassembled WGS sequence"/>
</dbReference>
<dbReference type="InterPro" id="IPR036890">
    <property type="entry name" value="HATPase_C_sf"/>
</dbReference>
<evidence type="ECO:0000313" key="2">
    <source>
        <dbReference type="EMBL" id="CAF1218466.1"/>
    </source>
</evidence>
<gene>
    <name evidence="3" type="ORF">GIL414_LOCUS24126</name>
    <name evidence="2" type="ORF">KQP761_LOCUS683</name>
</gene>
<accession>A0A814XIM9</accession>
<dbReference type="EMBL" id="CAJNOW010000046">
    <property type="protein sequence ID" value="CAF1218466.1"/>
    <property type="molecule type" value="Genomic_DNA"/>
</dbReference>
<evidence type="ECO:0000313" key="3">
    <source>
        <dbReference type="EMBL" id="CAF4261059.1"/>
    </source>
</evidence>
<dbReference type="InterPro" id="IPR022155">
    <property type="entry name" value="DUF3684"/>
</dbReference>
<protein>
    <recommendedName>
        <fullName evidence="1">Sacsin/Nov domain-containing protein</fullName>
    </recommendedName>
</protein>
<evidence type="ECO:0000313" key="4">
    <source>
        <dbReference type="Proteomes" id="UP000663834"/>
    </source>
</evidence>
<comment type="caution">
    <text evidence="2">The sequence shown here is derived from an EMBL/GenBank/DDBJ whole genome shotgun (WGS) entry which is preliminary data.</text>
</comment>
<dbReference type="AlphaFoldDB" id="A0A814XIM9"/>
<dbReference type="PANTHER" id="PTHR47839">
    <property type="entry name" value="DOMAIN PROTEIN, PUTATIVE (AFU_ORTHOLOGUE AFUA_6G04830)-RELATED"/>
    <property type="match status" value="1"/>
</dbReference>
<dbReference type="OrthoDB" id="10031156at2759"/>
<dbReference type="Proteomes" id="UP000681720">
    <property type="component" value="Unassembled WGS sequence"/>
</dbReference>
<dbReference type="Pfam" id="PF12449">
    <property type="entry name" value="DUF3684"/>
    <property type="match status" value="1"/>
</dbReference>
<evidence type="ECO:0000259" key="1">
    <source>
        <dbReference type="Pfam" id="PF25794"/>
    </source>
</evidence>